<sequence length="299" mass="31966">MHHFCIRAIIYALFISFVLSAQSSNPSDKNNNAPSLPIVEGSGSPSLPSRNGDKNVIAADITWEASGVGPDDEDGDVIEEGSGNVQSGTEVEGSGIPLSHEHQPIHTTAAGSSTKSSTTTTTTSTSTSRPSSTSSSPITIATTVITITTEETKRQRKQIIFGPRDFLLLLFGDGDDEEGLEATTPETTTTKHLTTSTTPTETTTTTKRPPSIAIGTQQPPSIISDSDDDAFHNMFKPGILAAITGGAVIGILLAILLVMFIIYRIRKKDEGSYSVDESSHRPHNFTYEYQKAATKEFYA</sequence>
<dbReference type="WBParaSite" id="PS1159_v2.g22984.t1">
    <property type="protein sequence ID" value="PS1159_v2.g22984.t1"/>
    <property type="gene ID" value="PS1159_v2.g22984"/>
</dbReference>
<name>A0AC35G195_9BILA</name>
<proteinExistence type="predicted"/>
<reference evidence="2" key="1">
    <citation type="submission" date="2022-11" db="UniProtKB">
        <authorList>
            <consortium name="WormBaseParasite"/>
        </authorList>
    </citation>
    <scope>IDENTIFICATION</scope>
</reference>
<protein>
    <submittedName>
        <fullName evidence="2">Syndecan</fullName>
    </submittedName>
</protein>
<organism evidence="1 2">
    <name type="scientific">Panagrolaimus sp. PS1159</name>
    <dbReference type="NCBI Taxonomy" id="55785"/>
    <lineage>
        <taxon>Eukaryota</taxon>
        <taxon>Metazoa</taxon>
        <taxon>Ecdysozoa</taxon>
        <taxon>Nematoda</taxon>
        <taxon>Chromadorea</taxon>
        <taxon>Rhabditida</taxon>
        <taxon>Tylenchina</taxon>
        <taxon>Panagrolaimomorpha</taxon>
        <taxon>Panagrolaimoidea</taxon>
        <taxon>Panagrolaimidae</taxon>
        <taxon>Panagrolaimus</taxon>
    </lineage>
</organism>
<evidence type="ECO:0000313" key="1">
    <source>
        <dbReference type="Proteomes" id="UP000887580"/>
    </source>
</evidence>
<evidence type="ECO:0000313" key="2">
    <source>
        <dbReference type="WBParaSite" id="PS1159_v2.g22984.t1"/>
    </source>
</evidence>
<dbReference type="Proteomes" id="UP000887580">
    <property type="component" value="Unplaced"/>
</dbReference>
<accession>A0AC35G195</accession>